<dbReference type="InterPro" id="IPR036028">
    <property type="entry name" value="SH3-like_dom_sf"/>
</dbReference>
<gene>
    <name evidence="7" type="primary">Sash1_0</name>
    <name evidence="7" type="ORF">N1851_032405</name>
</gene>
<dbReference type="InterPro" id="IPR021090">
    <property type="entry name" value="SPIDER"/>
</dbReference>
<evidence type="ECO:0000259" key="5">
    <source>
        <dbReference type="PROSITE" id="PS50002"/>
    </source>
</evidence>
<feature type="region of interest" description="Disordered" evidence="4">
    <location>
        <begin position="272"/>
        <end position="312"/>
    </location>
</feature>
<evidence type="ECO:0000259" key="6">
    <source>
        <dbReference type="PROSITE" id="PS50105"/>
    </source>
</evidence>
<feature type="compositionally biased region" description="Basic residues" evidence="4">
    <location>
        <begin position="523"/>
        <end position="533"/>
    </location>
</feature>
<feature type="region of interest" description="Disordered" evidence="4">
    <location>
        <begin position="351"/>
        <end position="454"/>
    </location>
</feature>
<feature type="compositionally biased region" description="Polar residues" evidence="4">
    <location>
        <begin position="378"/>
        <end position="399"/>
    </location>
</feature>
<protein>
    <submittedName>
        <fullName evidence="7">SAM and SH3 domain-containing protein 1</fullName>
    </submittedName>
</protein>
<dbReference type="SUPFAM" id="SSF47769">
    <property type="entry name" value="SAM/Pointed domain"/>
    <property type="match status" value="1"/>
</dbReference>
<dbReference type="InterPro" id="IPR058666">
    <property type="entry name" value="SASH1/NUB1_homeodomain"/>
</dbReference>
<dbReference type="CDD" id="cd11967">
    <property type="entry name" value="SH3_SASH1"/>
    <property type="match status" value="1"/>
</dbReference>
<dbReference type="PROSITE" id="PS50105">
    <property type="entry name" value="SAM_DOMAIN"/>
    <property type="match status" value="1"/>
</dbReference>
<dbReference type="InterPro" id="IPR001660">
    <property type="entry name" value="SAM"/>
</dbReference>
<evidence type="ECO:0000256" key="1">
    <source>
        <dbReference type="ARBA" id="ARBA00022443"/>
    </source>
</evidence>
<evidence type="ECO:0000256" key="4">
    <source>
        <dbReference type="SAM" id="MobiDB-lite"/>
    </source>
</evidence>
<evidence type="ECO:0000313" key="8">
    <source>
        <dbReference type="Proteomes" id="UP001174136"/>
    </source>
</evidence>
<dbReference type="EMBL" id="JAOPHQ010006163">
    <property type="protein sequence ID" value="KAK0132715.1"/>
    <property type="molecule type" value="Genomic_DNA"/>
</dbReference>
<dbReference type="PANTHER" id="PTHR12301:SF3">
    <property type="entry name" value="SAM AND SH3 DOMAIN-CONTAINING PROTEIN 1"/>
    <property type="match status" value="1"/>
</dbReference>
<dbReference type="SUPFAM" id="SSF50044">
    <property type="entry name" value="SH3-domain"/>
    <property type="match status" value="1"/>
</dbReference>
<dbReference type="Gene3D" id="1.10.150.50">
    <property type="entry name" value="Transcription Factor, Ets-1"/>
    <property type="match status" value="1"/>
</dbReference>
<dbReference type="Pfam" id="PF12485">
    <property type="entry name" value="SPIDER"/>
    <property type="match status" value="1"/>
</dbReference>
<evidence type="ECO:0000256" key="3">
    <source>
        <dbReference type="PROSITE-ProRule" id="PRU00192"/>
    </source>
</evidence>
<organism evidence="7 8">
    <name type="scientific">Merluccius polli</name>
    <name type="common">Benguela hake</name>
    <name type="synonym">Merluccius cadenati</name>
    <dbReference type="NCBI Taxonomy" id="89951"/>
    <lineage>
        <taxon>Eukaryota</taxon>
        <taxon>Metazoa</taxon>
        <taxon>Chordata</taxon>
        <taxon>Craniata</taxon>
        <taxon>Vertebrata</taxon>
        <taxon>Euteleostomi</taxon>
        <taxon>Actinopterygii</taxon>
        <taxon>Neopterygii</taxon>
        <taxon>Teleostei</taxon>
        <taxon>Neoteleostei</taxon>
        <taxon>Acanthomorphata</taxon>
        <taxon>Zeiogadaria</taxon>
        <taxon>Gadariae</taxon>
        <taxon>Gadiformes</taxon>
        <taxon>Gadoidei</taxon>
        <taxon>Merlucciidae</taxon>
        <taxon>Merluccius</taxon>
    </lineage>
</organism>
<keyword evidence="8" id="KW-1185">Reference proteome</keyword>
<feature type="region of interest" description="Disordered" evidence="4">
    <location>
        <begin position="744"/>
        <end position="800"/>
    </location>
</feature>
<name>A0AA47M317_MERPO</name>
<feature type="compositionally biased region" description="Low complexity" evidence="4">
    <location>
        <begin position="406"/>
        <end position="424"/>
    </location>
</feature>
<sequence length="923" mass="101179">MDICVVIFGVFFIFFTGKSEGKRKNKSFWLNFRKSQKGVTRQTSRVGDDVGFVASEITMSDEERIQLMMMVKENMISVEEALARLKEFELQSRHNFRSEPVERAEPCGPPTHDPLSCNTCELSDAEQEESLAFRRLHKLVNSTRKVKKKLIRMEEGRKSGAEESVSLEGSPRHLVGEVAAVTSLYTDVHKRQAAVAATGAATVARSTDGTVDTLAAALRDHLAYDRDWDSLPTSPSSSSLETCSSHRAALAKTAASGSLGRHHGNLITAGARGEEAGREAGREAGQRSGSSLSELEGRGQGPPALARSVTDGELRRRALSPLSFPGRTCSFGGFDLNNRIVHSFHCDCDSSNKDGGGARDGVKSPTTSRISLGKKVKSSSPDRTSSCPQSPHRTPSSPGKTKLKPGGSVESLRSSLSGQSSMSGQTVGTTDSSNSNRETVKSEDGEEDELPYRGPFCGRALVHTDFTPSPYDTDSLKLKSGDMIDIISKPPMGTWMGLLSGKVGTFKFIYVDVVSEEQEVKPKKNRRRRKARQPKPTSVDELLDRINLKEHLPTFLFNGYEDLDTFKLLEEEDLDELNIRDPQHRAVLLTAVELLQEYDGSSDPERSGQPGDKELLERRGLLADSPRDSGCYESNENLANGRDQRTSSISRSSSGFESSHLLSSETPIHPLILTDPFCPIKTPLRPPRTPLTEPRSWSYEELREVKVVPSQSRLCFSLARPPTPTRLASSYRWGKNDRYRISREAHRSSGSVSVTFDVDRKRPETRWSSSTSEQTPIDQSASAQPEQTTRCSHPMLSTPPKDQSLYLRKGTLMSFAPPAGTPMGHPIAGGQQRPAGCGSVVARGSLNTGNLESLMEERLQTQGIDLTIEPFTDKSFSVELDRSMDEVAVAMDTVSVRELRNQHRLAVSIPGVAVGGSKTHSQV</sequence>
<evidence type="ECO:0000313" key="7">
    <source>
        <dbReference type="EMBL" id="KAK0132715.1"/>
    </source>
</evidence>
<feature type="compositionally biased region" description="Basic and acidic residues" evidence="4">
    <location>
        <begin position="351"/>
        <end position="362"/>
    </location>
</feature>
<accession>A0AA47M317</accession>
<proteinExistence type="predicted"/>
<dbReference type="Proteomes" id="UP001174136">
    <property type="component" value="Unassembled WGS sequence"/>
</dbReference>
<evidence type="ECO:0000256" key="2">
    <source>
        <dbReference type="ARBA" id="ARBA00022553"/>
    </source>
</evidence>
<dbReference type="Gene3D" id="2.30.30.40">
    <property type="entry name" value="SH3 Domains"/>
    <property type="match status" value="1"/>
</dbReference>
<dbReference type="Pfam" id="PF00536">
    <property type="entry name" value="SAM_1"/>
    <property type="match status" value="1"/>
</dbReference>
<dbReference type="FunFam" id="1.10.150.50:FF:000024">
    <property type="entry name" value="Putative sam and sh3 domain-containing protein 1"/>
    <property type="match status" value="1"/>
</dbReference>
<feature type="compositionally biased region" description="Low complexity" evidence="4">
    <location>
        <begin position="647"/>
        <end position="661"/>
    </location>
</feature>
<dbReference type="InterPro" id="IPR001452">
    <property type="entry name" value="SH3_domain"/>
</dbReference>
<reference evidence="7" key="1">
    <citation type="journal article" date="2023" name="Front. Mar. Sci.">
        <title>A new Merluccius polli reference genome to investigate the effects of global change in West African waters.</title>
        <authorList>
            <person name="Mateo J.L."/>
            <person name="Blanco-Fernandez C."/>
            <person name="Garcia-Vazquez E."/>
            <person name="Machado-Schiaffino G."/>
        </authorList>
    </citation>
    <scope>NUCLEOTIDE SEQUENCE</scope>
    <source>
        <strain evidence="7">C29</strain>
        <tissue evidence="7">Fin</tissue>
    </source>
</reference>
<feature type="compositionally biased region" description="Polar residues" evidence="4">
    <location>
        <begin position="425"/>
        <end position="437"/>
    </location>
</feature>
<feature type="compositionally biased region" description="Basic and acidic residues" evidence="4">
    <location>
        <begin position="272"/>
        <end position="285"/>
    </location>
</feature>
<feature type="region of interest" description="Disordered" evidence="4">
    <location>
        <begin position="519"/>
        <end position="538"/>
    </location>
</feature>
<dbReference type="AlphaFoldDB" id="A0AA47M317"/>
<dbReference type="SMART" id="SM00454">
    <property type="entry name" value="SAM"/>
    <property type="match status" value="1"/>
</dbReference>
<dbReference type="PROSITE" id="PS50002">
    <property type="entry name" value="SH3"/>
    <property type="match status" value="1"/>
</dbReference>
<dbReference type="InterPro" id="IPR013761">
    <property type="entry name" value="SAM/pointed_sf"/>
</dbReference>
<dbReference type="InterPro" id="IPR035720">
    <property type="entry name" value="SASH1_SH3"/>
</dbReference>
<keyword evidence="1 3" id="KW-0728">SH3 domain</keyword>
<keyword evidence="2" id="KW-0597">Phosphoprotein</keyword>
<dbReference type="Pfam" id="PF26285">
    <property type="entry name" value="SASH1_Homeodomain"/>
    <property type="match status" value="1"/>
</dbReference>
<dbReference type="PANTHER" id="PTHR12301">
    <property type="entry name" value="SAM-DOMAIN, SH3 AND NUCLEAR LOCALIZATION SIGNALS PROTEIN RELATED"/>
    <property type="match status" value="1"/>
</dbReference>
<feature type="region of interest" description="Disordered" evidence="4">
    <location>
        <begin position="624"/>
        <end position="661"/>
    </location>
</feature>
<feature type="compositionally biased region" description="Polar residues" evidence="4">
    <location>
        <begin position="766"/>
        <end position="791"/>
    </location>
</feature>
<feature type="domain" description="SH3" evidence="5">
    <location>
        <begin position="455"/>
        <end position="516"/>
    </location>
</feature>
<feature type="domain" description="SAM" evidence="6">
    <location>
        <begin position="534"/>
        <end position="598"/>
    </location>
</feature>
<comment type="caution">
    <text evidence="7">The sequence shown here is derived from an EMBL/GenBank/DDBJ whole genome shotgun (WGS) entry which is preliminary data.</text>
</comment>
<dbReference type="InterPro" id="IPR051725">
    <property type="entry name" value="SAM-SH3_domain_protein"/>
</dbReference>